<accession>A0AAU8JP75</accession>
<dbReference type="AlphaFoldDB" id="A0AAU8JP75"/>
<dbReference type="KEGG" id="kcm:ABWK59_03440"/>
<dbReference type="InterPro" id="IPR011990">
    <property type="entry name" value="TPR-like_helical_dom_sf"/>
</dbReference>
<organism evidence="1">
    <name type="scientific">Kitasatospora camelliae</name>
    <dbReference type="NCBI Taxonomy" id="3156397"/>
    <lineage>
        <taxon>Bacteria</taxon>
        <taxon>Bacillati</taxon>
        <taxon>Actinomycetota</taxon>
        <taxon>Actinomycetes</taxon>
        <taxon>Kitasatosporales</taxon>
        <taxon>Streptomycetaceae</taxon>
        <taxon>Kitasatospora</taxon>
    </lineage>
</organism>
<evidence type="ECO:0000313" key="1">
    <source>
        <dbReference type="EMBL" id="XCM78054.1"/>
    </source>
</evidence>
<sequence>MLDTPDAVLTALRENDARPYGRQRTVTAEELVDAAEPFDDPGLLASALLELMEAYEYDGERTKLPVVFARVLKLWDADRTVFSEWGARQVLWRFKWVAAALLATPDVPLEAIDRWHRELRDRYTAADAGLQPYHAERHHLAAHTGRDREQAFDLWATRPRAELSDCPACETRARALHHVRAGDDERALAVWQPVFDGPSSCREEPYVSHAHALLPLLRLGRTDEARSGHLVGYRYARGKTGTAREIGLHLEFCALSGNQPRGLEILAENRDLFTAQGDPLARLDFLTGTEVLLAALVRDGHGEVAVSGPPGTTWTAGALLAHVRAEAEPLAARFDARNGTDAVGAARRERLARRPLLAEPLALGVRAAGPLTPGPGTAPVAEVPAGPRPGAEPLPDDLTALVLRAREIGRLGHPDARAMWDRITEAVEAEDYRHADSAELGTLARLTAEIAEHRVAEAADRRGTVHQDRAELDAVADLFEQAGLPGEALATRARAAVVELGEDSGTPDWAELDDLLRRAEELLAVRGETTGDADGEITDDDYLGVLHCRAFAAHHDLVLALPETPAEQVERFEAAVGALRAESTARGVPHRVLTVRQFLADVAARRDRLDEAVTELRGVLAELETLELPWRSPRTLGLLGQLLLQREEPAEAAEVLHRALGEAARWREPVFPYARTYALLGEAAARSGDVGAAVRALSEAAARFDRAAEPVFAAHARLLLADVLRGSGQGVDAVAVLESVLLDPAVGELDERMVAQLRLTLARGLYELDENLAAAEEYLRLADAVAGWEDRDTHTMVACEATVALVEAGRLDAARAARERALASHAEAPRPDQMAGTLRHSARHTMVERGAEGLEDALALLAEAEAVRERAEAAGDAYNEWCQRGALEEERARAYATADRPEEALAAAERAIAAYEAGGEEAEPSRAETVRLAAFVEGRALGRTDAAVARLGAGMERCERLGLTEAAAVLGELRRRLAEQG</sequence>
<evidence type="ECO:0008006" key="2">
    <source>
        <dbReference type="Google" id="ProtNLM"/>
    </source>
</evidence>
<gene>
    <name evidence="1" type="ORF">ABWK59_03440</name>
</gene>
<protein>
    <recommendedName>
        <fullName evidence="2">Tetratricopeptide repeat protein</fullName>
    </recommendedName>
</protein>
<proteinExistence type="predicted"/>
<dbReference type="Gene3D" id="1.25.40.10">
    <property type="entry name" value="Tetratricopeptide repeat domain"/>
    <property type="match status" value="1"/>
</dbReference>
<reference evidence="1" key="1">
    <citation type="submission" date="2024-06" db="EMBL/GenBank/DDBJ databases">
        <title>The genome sequences of Kitasatospora sp. strain HUAS MG31.</title>
        <authorList>
            <person name="Mo P."/>
        </authorList>
    </citation>
    <scope>NUCLEOTIDE SEQUENCE</scope>
    <source>
        <strain evidence="1">HUAS MG31</strain>
    </source>
</reference>
<dbReference type="RefSeq" id="WP_354637797.1">
    <property type="nucleotide sequence ID" value="NZ_CP159872.1"/>
</dbReference>
<name>A0AAU8JP75_9ACTN</name>
<dbReference type="EMBL" id="CP159872">
    <property type="protein sequence ID" value="XCM78054.1"/>
    <property type="molecule type" value="Genomic_DNA"/>
</dbReference>
<dbReference type="SUPFAM" id="SSF48452">
    <property type="entry name" value="TPR-like"/>
    <property type="match status" value="1"/>
</dbReference>